<protein>
    <submittedName>
        <fullName evidence="5">Glycosyltransferase family 1 protein</fullName>
    </submittedName>
</protein>
<feature type="domain" description="Glycosyl transferase family 1" evidence="3">
    <location>
        <begin position="221"/>
        <end position="367"/>
    </location>
</feature>
<name>A0A545ALK1_9ACTN</name>
<dbReference type="Pfam" id="PF00534">
    <property type="entry name" value="Glycos_transf_1"/>
    <property type="match status" value="1"/>
</dbReference>
<dbReference type="InterPro" id="IPR028098">
    <property type="entry name" value="Glyco_trans_4-like_N"/>
</dbReference>
<gene>
    <name evidence="5" type="ORF">FL583_25015</name>
</gene>
<dbReference type="Pfam" id="PF13579">
    <property type="entry name" value="Glyco_trans_4_4"/>
    <property type="match status" value="1"/>
</dbReference>
<sequence>MRIALVSPPAELLTARERGFAGDLRSLAAGLAGREHEVVIYTRREDSARPERERLSSGVVIRQIDAGPVGPVPESQVSPLLGSFGQALAAAWREDLPDVIHAYSWGGGLAAAAARRQLRETALIGGGPSEAPVPLVQTFGAFGAEQRRGAGPVSPGLANRIQLEVALARSSDAIVARSDDEIEELTRMGAPRDRVRMIPAGVDTARFEPSGPVDPRPSVARVLVVGEISPLSGIETMIAALRGLPEVELVVLAGPGDIDEVERLRKGAAHLGVVDRTDFRDATEYDDAVPEARPRLLRSADAAVCVPWRGPGSAAAVLEAMACGVPVVVTAVGPATDVVVDGVTGLHVAPRRPDQLADAVRSLLGDPVRHLGFGVAGADRVRSRYEWTRVAADTERVYAGLLPVPVLVDEEVPDEVDVTTD</sequence>
<proteinExistence type="predicted"/>
<keyword evidence="6" id="KW-1185">Reference proteome</keyword>
<dbReference type="Gene3D" id="3.40.50.2000">
    <property type="entry name" value="Glycogen Phosphorylase B"/>
    <property type="match status" value="2"/>
</dbReference>
<feature type="domain" description="Glycosyltransferase subfamily 4-like N-terminal" evidence="4">
    <location>
        <begin position="24"/>
        <end position="201"/>
    </location>
</feature>
<evidence type="ECO:0000256" key="1">
    <source>
        <dbReference type="ARBA" id="ARBA00022676"/>
    </source>
</evidence>
<comment type="caution">
    <text evidence="5">The sequence shown here is derived from an EMBL/GenBank/DDBJ whole genome shotgun (WGS) entry which is preliminary data.</text>
</comment>
<evidence type="ECO:0000313" key="5">
    <source>
        <dbReference type="EMBL" id="TQS42204.1"/>
    </source>
</evidence>
<accession>A0A545ALK1</accession>
<dbReference type="InterPro" id="IPR001296">
    <property type="entry name" value="Glyco_trans_1"/>
</dbReference>
<reference evidence="5 6" key="1">
    <citation type="submission" date="2019-07" db="EMBL/GenBank/DDBJ databases">
        <title>Cryptosporangium phraense sp. nov., isolated from plant litter.</title>
        <authorList>
            <person name="Suriyachadkun C."/>
        </authorList>
    </citation>
    <scope>NUCLEOTIDE SEQUENCE [LARGE SCALE GENOMIC DNA]</scope>
    <source>
        <strain evidence="5 6">A-T 5661</strain>
    </source>
</reference>
<dbReference type="PANTHER" id="PTHR12526:SF510">
    <property type="entry name" value="D-INOSITOL 3-PHOSPHATE GLYCOSYLTRANSFERASE"/>
    <property type="match status" value="1"/>
</dbReference>
<dbReference type="Proteomes" id="UP000317982">
    <property type="component" value="Unassembled WGS sequence"/>
</dbReference>
<keyword evidence="2 5" id="KW-0808">Transferase</keyword>
<dbReference type="PANTHER" id="PTHR12526">
    <property type="entry name" value="GLYCOSYLTRANSFERASE"/>
    <property type="match status" value="1"/>
</dbReference>
<evidence type="ECO:0000259" key="4">
    <source>
        <dbReference type="Pfam" id="PF13579"/>
    </source>
</evidence>
<dbReference type="SUPFAM" id="SSF53756">
    <property type="entry name" value="UDP-Glycosyltransferase/glycogen phosphorylase"/>
    <property type="match status" value="1"/>
</dbReference>
<evidence type="ECO:0000256" key="2">
    <source>
        <dbReference type="ARBA" id="ARBA00022679"/>
    </source>
</evidence>
<evidence type="ECO:0000313" key="6">
    <source>
        <dbReference type="Proteomes" id="UP000317982"/>
    </source>
</evidence>
<dbReference type="InParanoid" id="A0A545ALK1"/>
<dbReference type="AlphaFoldDB" id="A0A545ALK1"/>
<dbReference type="EMBL" id="VIRS01000019">
    <property type="protein sequence ID" value="TQS42204.1"/>
    <property type="molecule type" value="Genomic_DNA"/>
</dbReference>
<keyword evidence="1" id="KW-0328">Glycosyltransferase</keyword>
<dbReference type="GO" id="GO:0016757">
    <property type="term" value="F:glycosyltransferase activity"/>
    <property type="evidence" value="ECO:0007669"/>
    <property type="project" value="UniProtKB-KW"/>
</dbReference>
<evidence type="ECO:0000259" key="3">
    <source>
        <dbReference type="Pfam" id="PF00534"/>
    </source>
</evidence>
<dbReference type="OrthoDB" id="9810929at2"/>
<organism evidence="5 6">
    <name type="scientific">Cryptosporangium phraense</name>
    <dbReference type="NCBI Taxonomy" id="2593070"/>
    <lineage>
        <taxon>Bacteria</taxon>
        <taxon>Bacillati</taxon>
        <taxon>Actinomycetota</taxon>
        <taxon>Actinomycetes</taxon>
        <taxon>Cryptosporangiales</taxon>
        <taxon>Cryptosporangiaceae</taxon>
        <taxon>Cryptosporangium</taxon>
    </lineage>
</organism>